<dbReference type="InterPro" id="IPR029000">
    <property type="entry name" value="Cyclophilin-like_dom_sf"/>
</dbReference>
<keyword evidence="7" id="KW-1185">Reference proteome</keyword>
<dbReference type="EMBL" id="JABEQI010000007">
    <property type="protein sequence ID" value="MBB2187317.1"/>
    <property type="molecule type" value="Genomic_DNA"/>
</dbReference>
<dbReference type="PANTHER" id="PTHR43309">
    <property type="entry name" value="5-OXOPROLINASE SUBUNIT C"/>
    <property type="match status" value="1"/>
</dbReference>
<dbReference type="Gene3D" id="2.40.100.10">
    <property type="entry name" value="Cyclophilin-like"/>
    <property type="match status" value="1"/>
</dbReference>
<dbReference type="OrthoDB" id="9768696at2"/>
<feature type="domain" description="Carboxyltransferase" evidence="4">
    <location>
        <begin position="23"/>
        <end position="306"/>
    </location>
</feature>
<organism evidence="6 7">
    <name type="scientific">Gluconacetobacter liquefaciens</name>
    <name type="common">Acetobacter liquefaciens</name>
    <dbReference type="NCBI Taxonomy" id="89584"/>
    <lineage>
        <taxon>Bacteria</taxon>
        <taxon>Pseudomonadati</taxon>
        <taxon>Pseudomonadota</taxon>
        <taxon>Alphaproteobacteria</taxon>
        <taxon>Acetobacterales</taxon>
        <taxon>Acetobacteraceae</taxon>
        <taxon>Gluconacetobacter</taxon>
    </lineage>
</organism>
<reference evidence="6 7" key="1">
    <citation type="submission" date="2018-07" db="EMBL/GenBank/DDBJ databases">
        <title>Genomic Encyclopedia of Type Strains, Phase IV (KMG-IV): sequencing the most valuable type-strain genomes for metagenomic binning, comparative biology and taxonomic classification.</title>
        <authorList>
            <person name="Goeker M."/>
        </authorList>
    </citation>
    <scope>NUCLEOTIDE SEQUENCE [LARGE SCALE GENOMIC DNA]</scope>
    <source>
        <strain evidence="6 7">DSM 5603</strain>
    </source>
</reference>
<keyword evidence="2" id="KW-0378">Hydrolase</keyword>
<keyword evidence="3" id="KW-0067">ATP-binding</keyword>
<reference evidence="5 8" key="2">
    <citation type="submission" date="2020-04" db="EMBL/GenBank/DDBJ databases">
        <title>Description of novel Gluconacetobacter.</title>
        <authorList>
            <person name="Sombolestani A."/>
        </authorList>
    </citation>
    <scope>NUCLEOTIDE SEQUENCE [LARGE SCALE GENOMIC DNA]</scope>
    <source>
        <strain evidence="5 8">LMG 1382</strain>
    </source>
</reference>
<dbReference type="Proteomes" id="UP000562982">
    <property type="component" value="Unassembled WGS sequence"/>
</dbReference>
<evidence type="ECO:0000259" key="4">
    <source>
        <dbReference type="SMART" id="SM00797"/>
    </source>
</evidence>
<evidence type="ECO:0000313" key="5">
    <source>
        <dbReference type="EMBL" id="MBB2187317.1"/>
    </source>
</evidence>
<dbReference type="InterPro" id="IPR052708">
    <property type="entry name" value="PxpC"/>
</dbReference>
<protein>
    <submittedName>
        <fullName evidence="6">Biotin-dependent carboxylase-like uncharacterized protein</fullName>
    </submittedName>
    <submittedName>
        <fullName evidence="5">Biotin-dependent carboxyltransferase family protein</fullName>
    </submittedName>
</protein>
<comment type="caution">
    <text evidence="6">The sequence shown here is derived from an EMBL/GenBank/DDBJ whole genome shotgun (WGS) entry which is preliminary data.</text>
</comment>
<dbReference type="SUPFAM" id="SSF50891">
    <property type="entry name" value="Cyclophilin-like"/>
    <property type="match status" value="1"/>
</dbReference>
<dbReference type="PANTHER" id="PTHR43309:SF3">
    <property type="entry name" value="5-OXOPROLINASE SUBUNIT C"/>
    <property type="match status" value="1"/>
</dbReference>
<evidence type="ECO:0000313" key="7">
    <source>
        <dbReference type="Proteomes" id="UP000254958"/>
    </source>
</evidence>
<dbReference type="EMBL" id="QQAW01000008">
    <property type="protein sequence ID" value="RDI36872.1"/>
    <property type="molecule type" value="Genomic_DNA"/>
</dbReference>
<dbReference type="GO" id="GO:0005524">
    <property type="term" value="F:ATP binding"/>
    <property type="evidence" value="ECO:0007669"/>
    <property type="project" value="UniProtKB-KW"/>
</dbReference>
<dbReference type="Proteomes" id="UP000254958">
    <property type="component" value="Unassembled WGS sequence"/>
</dbReference>
<proteinExistence type="predicted"/>
<dbReference type="NCBIfam" id="TIGR00724">
    <property type="entry name" value="urea_amlyse_rel"/>
    <property type="match status" value="1"/>
</dbReference>
<gene>
    <name evidence="6" type="ORF">C7453_108166</name>
    <name evidence="5" type="ORF">HLH32_13195</name>
</gene>
<dbReference type="GO" id="GO:0016787">
    <property type="term" value="F:hydrolase activity"/>
    <property type="evidence" value="ECO:0007669"/>
    <property type="project" value="UniProtKB-KW"/>
</dbReference>
<sequence>MIEILSTSALNTIQDFGRPHALHMGVSRGGAMDRLAIAHANILLGNARDAAALEIAFFPFRARFVERTAFSLTGASCAAQLDGRPIPSNWAMTAEAGQVLVVPAPTCGAWAYFGIRGGLDVPVVLGARGTDLKGGFGGVDGRAPEKGRRLKAGCSSVPPPGNGGFGLVRGAVLPEDDHTVLRVLPAAEHEAFTSASRTAFGELAWQVTPRANRTGFRMDGRDALRLSRPLTLMSHGIVPGTVQVPPDGMPIIQMADANTCGGYPKIATVIESDLRLLAQTAIGGSVRFVPVDEAGAIAVLREEARALDCLEADVERLRGGLLD</sequence>
<evidence type="ECO:0000313" key="6">
    <source>
        <dbReference type="EMBL" id="RDI36872.1"/>
    </source>
</evidence>
<evidence type="ECO:0000256" key="3">
    <source>
        <dbReference type="ARBA" id="ARBA00022840"/>
    </source>
</evidence>
<dbReference type="GO" id="GO:0016740">
    <property type="term" value="F:transferase activity"/>
    <property type="evidence" value="ECO:0007669"/>
    <property type="project" value="UniProtKB-KW"/>
</dbReference>
<dbReference type="SMART" id="SM00797">
    <property type="entry name" value="AHS2"/>
    <property type="match status" value="1"/>
</dbReference>
<keyword evidence="1" id="KW-0547">Nucleotide-binding</keyword>
<name>A0A370FZB6_GLULI</name>
<keyword evidence="5" id="KW-0808">Transferase</keyword>
<dbReference type="InterPro" id="IPR003778">
    <property type="entry name" value="CT_A_B"/>
</dbReference>
<evidence type="ECO:0000256" key="1">
    <source>
        <dbReference type="ARBA" id="ARBA00022741"/>
    </source>
</evidence>
<dbReference type="RefSeq" id="WP_114728212.1">
    <property type="nucleotide sequence ID" value="NZ_BJMI01000050.1"/>
</dbReference>
<dbReference type="AlphaFoldDB" id="A0A370FZB6"/>
<dbReference type="Pfam" id="PF02626">
    <property type="entry name" value="CT_A_B"/>
    <property type="match status" value="1"/>
</dbReference>
<evidence type="ECO:0000256" key="2">
    <source>
        <dbReference type="ARBA" id="ARBA00022801"/>
    </source>
</evidence>
<evidence type="ECO:0000313" key="8">
    <source>
        <dbReference type="Proteomes" id="UP000562982"/>
    </source>
</evidence>
<accession>A0A370FZB6</accession>